<dbReference type="InterPro" id="IPR010164">
    <property type="entry name" value="Orn_aminotrans"/>
</dbReference>
<keyword evidence="10" id="KW-1185">Reference proteome</keyword>
<evidence type="ECO:0000256" key="1">
    <source>
        <dbReference type="ARBA" id="ARBA00001933"/>
    </source>
</evidence>
<dbReference type="InterPro" id="IPR015422">
    <property type="entry name" value="PyrdxlP-dep_Trfase_small"/>
</dbReference>
<evidence type="ECO:0000256" key="4">
    <source>
        <dbReference type="ARBA" id="ARBA00022576"/>
    </source>
</evidence>
<protein>
    <recommendedName>
        <fullName evidence="3">ornithine aminotransferase</fullName>
        <ecNumber evidence="3">2.6.1.13</ecNumber>
    </recommendedName>
    <alternativeName>
        <fullName evidence="7">Ornithine--oxo-acid aminotransferase</fullName>
    </alternativeName>
</protein>
<gene>
    <name evidence="9" type="primary">rocD</name>
    <name evidence="9" type="ORF">M3P09_13445</name>
</gene>
<organism evidence="9 10">
    <name type="scientific">Jejuia spongiicola</name>
    <dbReference type="NCBI Taxonomy" id="2942207"/>
    <lineage>
        <taxon>Bacteria</taxon>
        <taxon>Pseudomonadati</taxon>
        <taxon>Bacteroidota</taxon>
        <taxon>Flavobacteriia</taxon>
        <taxon>Flavobacteriales</taxon>
        <taxon>Flavobacteriaceae</taxon>
        <taxon>Jejuia</taxon>
    </lineage>
</organism>
<evidence type="ECO:0000256" key="8">
    <source>
        <dbReference type="RuleBase" id="RU003560"/>
    </source>
</evidence>
<dbReference type="InterPro" id="IPR050103">
    <property type="entry name" value="Class-III_PLP-dep_AT"/>
</dbReference>
<name>A0ABT0QG80_9FLAO</name>
<comment type="similarity">
    <text evidence="8">Belongs to the class-III pyridoxal-phosphate-dependent aminotransferase family.</text>
</comment>
<dbReference type="PANTHER" id="PTHR11986:SF18">
    <property type="entry name" value="ORNITHINE AMINOTRANSFERASE, MITOCHONDRIAL"/>
    <property type="match status" value="1"/>
</dbReference>
<dbReference type="Gene3D" id="3.90.1150.10">
    <property type="entry name" value="Aspartate Aminotransferase, domain 1"/>
    <property type="match status" value="1"/>
</dbReference>
<dbReference type="PANTHER" id="PTHR11986">
    <property type="entry name" value="AMINOTRANSFERASE CLASS III"/>
    <property type="match status" value="1"/>
</dbReference>
<evidence type="ECO:0000313" key="9">
    <source>
        <dbReference type="EMBL" id="MCL6296010.1"/>
    </source>
</evidence>
<dbReference type="InterPro" id="IPR015424">
    <property type="entry name" value="PyrdxlP-dep_Trfase"/>
</dbReference>
<evidence type="ECO:0000256" key="5">
    <source>
        <dbReference type="ARBA" id="ARBA00022679"/>
    </source>
</evidence>
<accession>A0ABT0QG80</accession>
<dbReference type="Proteomes" id="UP001165381">
    <property type="component" value="Unassembled WGS sequence"/>
</dbReference>
<keyword evidence="6 8" id="KW-0663">Pyridoxal phosphate</keyword>
<dbReference type="EC" id="2.6.1.13" evidence="3"/>
<dbReference type="InterPro" id="IPR015421">
    <property type="entry name" value="PyrdxlP-dep_Trfase_major"/>
</dbReference>
<sequence>MAVLDQLTSQQAIDLENKYGAHNYHPLPVVLSRGEGVYVWDVEGKQYYDFLSAYSAVNQGHCHPKIVGAMTNQAQNLTLTSRAFYNDVLGKYEKFACEFFGFDKLLPMNTGAEAVETALKLCRKWAYEVKGIDENEAEIIVCENNFHGRTTTIISFSNDPVARKNFGPFTNGFIKIEYDNLEALEEALKNNPNVGGFLVEPIQGEAGVYVPSEGYLAKAKALCEKYNVLFIADEVQTGIARTGKLLAVNHENVTPDILILGKALSGGAYPVSAVLANDSVMNVIKPGNHGSTFGGNPVAAAVAIAALTVVKEEELSNNAEALGQLFRSELNKFIETSNIASLVRGKGLLNAILINDDEDSDTAWNICLALRDNGLLAKPTHGNIIRFAPPLVMTKEQLLDCVDIIIKTLKQFEK</sequence>
<proteinExistence type="inferred from homology"/>
<keyword evidence="5 9" id="KW-0808">Transferase</keyword>
<dbReference type="RefSeq" id="WP_099564109.1">
    <property type="nucleotide sequence ID" value="NZ_JAMFLZ010000006.1"/>
</dbReference>
<evidence type="ECO:0000256" key="2">
    <source>
        <dbReference type="ARBA" id="ARBA00004998"/>
    </source>
</evidence>
<dbReference type="PROSITE" id="PS00600">
    <property type="entry name" value="AA_TRANSFER_CLASS_3"/>
    <property type="match status" value="1"/>
</dbReference>
<dbReference type="GO" id="GO:0004587">
    <property type="term" value="F:ornithine aminotransferase activity"/>
    <property type="evidence" value="ECO:0007669"/>
    <property type="project" value="UniProtKB-EC"/>
</dbReference>
<dbReference type="PIRSF" id="PIRSF000521">
    <property type="entry name" value="Transaminase_4ab_Lys_Orn"/>
    <property type="match status" value="1"/>
</dbReference>
<dbReference type="EMBL" id="JAMFLZ010000006">
    <property type="protein sequence ID" value="MCL6296010.1"/>
    <property type="molecule type" value="Genomic_DNA"/>
</dbReference>
<evidence type="ECO:0000256" key="7">
    <source>
        <dbReference type="ARBA" id="ARBA00030587"/>
    </source>
</evidence>
<keyword evidence="4 9" id="KW-0032">Aminotransferase</keyword>
<evidence type="ECO:0000256" key="3">
    <source>
        <dbReference type="ARBA" id="ARBA00012924"/>
    </source>
</evidence>
<dbReference type="InterPro" id="IPR049704">
    <property type="entry name" value="Aminotrans_3_PPA_site"/>
</dbReference>
<evidence type="ECO:0000313" key="10">
    <source>
        <dbReference type="Proteomes" id="UP001165381"/>
    </source>
</evidence>
<dbReference type="Gene3D" id="3.40.640.10">
    <property type="entry name" value="Type I PLP-dependent aspartate aminotransferase-like (Major domain)"/>
    <property type="match status" value="1"/>
</dbReference>
<comment type="caution">
    <text evidence="9">The sequence shown here is derived from an EMBL/GenBank/DDBJ whole genome shotgun (WGS) entry which is preliminary data.</text>
</comment>
<dbReference type="Pfam" id="PF00202">
    <property type="entry name" value="Aminotran_3"/>
    <property type="match status" value="1"/>
</dbReference>
<comment type="pathway">
    <text evidence="2">Amino-acid biosynthesis; L-proline biosynthesis; L-glutamate 5-semialdehyde from L-ornithine: step 1/1.</text>
</comment>
<evidence type="ECO:0000256" key="6">
    <source>
        <dbReference type="ARBA" id="ARBA00022898"/>
    </source>
</evidence>
<dbReference type="SUPFAM" id="SSF53383">
    <property type="entry name" value="PLP-dependent transferases"/>
    <property type="match status" value="1"/>
</dbReference>
<dbReference type="NCBIfam" id="TIGR01885">
    <property type="entry name" value="Orn_aminotrans"/>
    <property type="match status" value="1"/>
</dbReference>
<reference evidence="9" key="1">
    <citation type="submission" date="2022-05" db="EMBL/GenBank/DDBJ databases">
        <authorList>
            <person name="Park J.-S."/>
        </authorList>
    </citation>
    <scope>NUCLEOTIDE SEQUENCE</scope>
    <source>
        <strain evidence="9">2012CJ34-3</strain>
    </source>
</reference>
<dbReference type="CDD" id="cd00610">
    <property type="entry name" value="OAT_like"/>
    <property type="match status" value="1"/>
</dbReference>
<dbReference type="InterPro" id="IPR005814">
    <property type="entry name" value="Aminotrans_3"/>
</dbReference>
<comment type="cofactor">
    <cofactor evidence="1">
        <name>pyridoxal 5'-phosphate</name>
        <dbReference type="ChEBI" id="CHEBI:597326"/>
    </cofactor>
</comment>